<dbReference type="EMBL" id="CAJNOQ010028075">
    <property type="protein sequence ID" value="CAF1558627.1"/>
    <property type="molecule type" value="Genomic_DNA"/>
</dbReference>
<sequence length="179" mass="20992">MLLLCKHIIIILVSTVHFIDKKALDTDLCIETGRNYSQNELIKTPKNGFVRLRWNPTEKTLKSKLCSNDQNNQRCIKGYKLKENMRNFIELNLEIFNTQRGETNPIQVTPEGEDVNAKFSPFFNLQPTSQSFNNTLTDVLNIQPQQQQNSERLLLYKKHFLIYYQIISDPRFLNISKKL</sequence>
<evidence type="ECO:0000256" key="1">
    <source>
        <dbReference type="SAM" id="SignalP"/>
    </source>
</evidence>
<dbReference type="Proteomes" id="UP000681722">
    <property type="component" value="Unassembled WGS sequence"/>
</dbReference>
<dbReference type="Proteomes" id="UP000663829">
    <property type="component" value="Unassembled WGS sequence"/>
</dbReference>
<accession>A0A815XKB3</accession>
<name>A0A815XKB3_9BILA</name>
<dbReference type="EMBL" id="CAJOBC010093810">
    <property type="protein sequence ID" value="CAF4419989.1"/>
    <property type="molecule type" value="Genomic_DNA"/>
</dbReference>
<keyword evidence="4" id="KW-1185">Reference proteome</keyword>
<evidence type="ECO:0000313" key="2">
    <source>
        <dbReference type="EMBL" id="CAF1558627.1"/>
    </source>
</evidence>
<dbReference type="AlphaFoldDB" id="A0A815XKB3"/>
<feature type="signal peptide" evidence="1">
    <location>
        <begin position="1"/>
        <end position="18"/>
    </location>
</feature>
<gene>
    <name evidence="2" type="ORF">GPM918_LOCUS39626</name>
    <name evidence="3" type="ORF">SRO942_LOCUS40517</name>
</gene>
<protein>
    <submittedName>
        <fullName evidence="2">Uncharacterized protein</fullName>
    </submittedName>
</protein>
<reference evidence="2" key="1">
    <citation type="submission" date="2021-02" db="EMBL/GenBank/DDBJ databases">
        <authorList>
            <person name="Nowell W R."/>
        </authorList>
    </citation>
    <scope>NUCLEOTIDE SEQUENCE</scope>
</reference>
<evidence type="ECO:0000313" key="3">
    <source>
        <dbReference type="EMBL" id="CAF4419989.1"/>
    </source>
</evidence>
<evidence type="ECO:0000313" key="4">
    <source>
        <dbReference type="Proteomes" id="UP000663829"/>
    </source>
</evidence>
<keyword evidence="1" id="KW-0732">Signal</keyword>
<organism evidence="2 4">
    <name type="scientific">Didymodactylos carnosus</name>
    <dbReference type="NCBI Taxonomy" id="1234261"/>
    <lineage>
        <taxon>Eukaryota</taxon>
        <taxon>Metazoa</taxon>
        <taxon>Spiralia</taxon>
        <taxon>Gnathifera</taxon>
        <taxon>Rotifera</taxon>
        <taxon>Eurotatoria</taxon>
        <taxon>Bdelloidea</taxon>
        <taxon>Philodinida</taxon>
        <taxon>Philodinidae</taxon>
        <taxon>Didymodactylos</taxon>
    </lineage>
</organism>
<proteinExistence type="predicted"/>
<feature type="chain" id="PRO_5035608966" evidence="1">
    <location>
        <begin position="19"/>
        <end position="179"/>
    </location>
</feature>
<comment type="caution">
    <text evidence="2">The sequence shown here is derived from an EMBL/GenBank/DDBJ whole genome shotgun (WGS) entry which is preliminary data.</text>
</comment>